<evidence type="ECO:0000313" key="2">
    <source>
        <dbReference type="Proteomes" id="UP001165074"/>
    </source>
</evidence>
<dbReference type="AlphaFoldDB" id="A0A9W6S3I9"/>
<organism evidence="1 2">
    <name type="scientific">Actinoallomurus iriomotensis</name>
    <dbReference type="NCBI Taxonomy" id="478107"/>
    <lineage>
        <taxon>Bacteria</taxon>
        <taxon>Bacillati</taxon>
        <taxon>Actinomycetota</taxon>
        <taxon>Actinomycetes</taxon>
        <taxon>Streptosporangiales</taxon>
        <taxon>Thermomonosporaceae</taxon>
        <taxon>Actinoallomurus</taxon>
    </lineage>
</organism>
<dbReference type="EMBL" id="BSTK01000004">
    <property type="protein sequence ID" value="GLY84977.1"/>
    <property type="molecule type" value="Genomic_DNA"/>
</dbReference>
<evidence type="ECO:0000313" key="1">
    <source>
        <dbReference type="EMBL" id="GLY84977.1"/>
    </source>
</evidence>
<comment type="caution">
    <text evidence="1">The sequence shown here is derived from an EMBL/GenBank/DDBJ whole genome shotgun (WGS) entry which is preliminary data.</text>
</comment>
<gene>
    <name evidence="1" type="ORF">Airi02_029060</name>
</gene>
<proteinExistence type="predicted"/>
<sequence length="138" mass="15704">MTRVIVDSDEVLRCEARVLGRYLVGGPPDEPAVTLYVNAIKARACAMSERERRRLAFIHRHPWALGFVDAGLTLIDSASEIRHRIYIMFSILESSPRYHHRFLPVRRGWWYSTVVGSTVITGVTRTIIGTILVKVITQ</sequence>
<keyword evidence="2" id="KW-1185">Reference proteome</keyword>
<reference evidence="1" key="1">
    <citation type="submission" date="2023-03" db="EMBL/GenBank/DDBJ databases">
        <title>Actinoallomurus iriomotensis NBRC 103684.</title>
        <authorList>
            <person name="Ichikawa N."/>
            <person name="Sato H."/>
            <person name="Tonouchi N."/>
        </authorList>
    </citation>
    <scope>NUCLEOTIDE SEQUENCE</scope>
    <source>
        <strain evidence="1">NBRC 103684</strain>
    </source>
</reference>
<accession>A0A9W6S3I9</accession>
<name>A0A9W6S3I9_9ACTN</name>
<protein>
    <submittedName>
        <fullName evidence="1">Uncharacterized protein</fullName>
    </submittedName>
</protein>
<dbReference type="Proteomes" id="UP001165074">
    <property type="component" value="Unassembled WGS sequence"/>
</dbReference>